<reference evidence="1 2" key="1">
    <citation type="journal article" date="2021" name="Elife">
        <title>Chloroplast acquisition without the gene transfer in kleptoplastic sea slugs, Plakobranchus ocellatus.</title>
        <authorList>
            <person name="Maeda T."/>
            <person name="Takahashi S."/>
            <person name="Yoshida T."/>
            <person name="Shimamura S."/>
            <person name="Takaki Y."/>
            <person name="Nagai Y."/>
            <person name="Toyoda A."/>
            <person name="Suzuki Y."/>
            <person name="Arimoto A."/>
            <person name="Ishii H."/>
            <person name="Satoh N."/>
            <person name="Nishiyama T."/>
            <person name="Hasebe M."/>
            <person name="Maruyama T."/>
            <person name="Minagawa J."/>
            <person name="Obokata J."/>
            <person name="Shigenobu S."/>
        </authorList>
    </citation>
    <scope>NUCLEOTIDE SEQUENCE [LARGE SCALE GENOMIC DNA]</scope>
</reference>
<comment type="caution">
    <text evidence="1">The sequence shown here is derived from an EMBL/GenBank/DDBJ whole genome shotgun (WGS) entry which is preliminary data.</text>
</comment>
<accession>A0AAV4ICK6</accession>
<dbReference type="Proteomes" id="UP000762676">
    <property type="component" value="Unassembled WGS sequence"/>
</dbReference>
<dbReference type="EMBL" id="BMAT01006172">
    <property type="protein sequence ID" value="GFS07615.1"/>
    <property type="molecule type" value="Genomic_DNA"/>
</dbReference>
<keyword evidence="2" id="KW-1185">Reference proteome</keyword>
<name>A0AAV4ICK6_9GAST</name>
<proteinExistence type="predicted"/>
<gene>
    <name evidence="1" type="ORF">ElyMa_002993700</name>
</gene>
<evidence type="ECO:0000313" key="1">
    <source>
        <dbReference type="EMBL" id="GFS07615.1"/>
    </source>
</evidence>
<dbReference type="AlphaFoldDB" id="A0AAV4ICK6"/>
<evidence type="ECO:0000313" key="2">
    <source>
        <dbReference type="Proteomes" id="UP000762676"/>
    </source>
</evidence>
<sequence length="163" mass="19294">MCLAVLSSEARAESALPGVRVEKRDPNRNNRNYWRSDSDCLTHGRRYSHGEYFNLPGISHCLRYRCNRGRVENIEEACEVEGQCHRVGSYFDHHCVTYKCEKFDRGSHFFYQPTWFRTRCEDARGRCRRERETFSKYIRGQYYRNCQCIISSSGAVRYSCSNN</sequence>
<organism evidence="1 2">
    <name type="scientific">Elysia marginata</name>
    <dbReference type="NCBI Taxonomy" id="1093978"/>
    <lineage>
        <taxon>Eukaryota</taxon>
        <taxon>Metazoa</taxon>
        <taxon>Spiralia</taxon>
        <taxon>Lophotrochozoa</taxon>
        <taxon>Mollusca</taxon>
        <taxon>Gastropoda</taxon>
        <taxon>Heterobranchia</taxon>
        <taxon>Euthyneura</taxon>
        <taxon>Panpulmonata</taxon>
        <taxon>Sacoglossa</taxon>
        <taxon>Placobranchoidea</taxon>
        <taxon>Plakobranchidae</taxon>
        <taxon>Elysia</taxon>
    </lineage>
</organism>
<protein>
    <submittedName>
        <fullName evidence="1">Uncharacterized protein</fullName>
    </submittedName>
</protein>